<evidence type="ECO:0000256" key="1">
    <source>
        <dbReference type="ARBA" id="ARBA00002841"/>
    </source>
</evidence>
<comment type="function">
    <text evidence="1">Part of the ABC transporter complex PstSACB involved in phosphate import.</text>
</comment>
<comment type="subcellular location">
    <subcellularLocation>
        <location evidence="2">Cell membrane</location>
        <topology evidence="2">Lipid-anchor</topology>
    </subcellularLocation>
</comment>
<protein>
    <recommendedName>
        <fullName evidence="9">PBP domain-containing protein</fullName>
    </recommendedName>
</protein>
<evidence type="ECO:0000259" key="9">
    <source>
        <dbReference type="Pfam" id="PF12849"/>
    </source>
</evidence>
<dbReference type="PANTHER" id="PTHR30570:SF1">
    <property type="entry name" value="PHOSPHATE-BINDING PROTEIN PSTS"/>
    <property type="match status" value="1"/>
</dbReference>
<gene>
    <name evidence="10" type="ORF">BHU72_00865</name>
</gene>
<dbReference type="RefSeq" id="WP_069700727.1">
    <property type="nucleotide sequence ID" value="NZ_MJAT01000001.1"/>
</dbReference>
<dbReference type="EMBL" id="MJAT01000001">
    <property type="protein sequence ID" value="OEH86849.1"/>
    <property type="molecule type" value="Genomic_DNA"/>
</dbReference>
<keyword evidence="11" id="KW-1185">Reference proteome</keyword>
<name>A0A1E5LA06_9FIRM</name>
<dbReference type="PROSITE" id="PS51257">
    <property type="entry name" value="PROKAR_LIPOPROTEIN"/>
    <property type="match status" value="1"/>
</dbReference>
<evidence type="ECO:0000256" key="7">
    <source>
        <dbReference type="ARBA" id="ARBA00023139"/>
    </source>
</evidence>
<dbReference type="InterPro" id="IPR024370">
    <property type="entry name" value="PBP_domain"/>
</dbReference>
<accession>A0A1E5LA06</accession>
<evidence type="ECO:0000256" key="5">
    <source>
        <dbReference type="ARBA" id="ARBA00022592"/>
    </source>
</evidence>
<comment type="subunit">
    <text evidence="4">The complex is composed of two ATP-binding proteins (PstB), two transmembrane proteins (PstC and PstA) and a solute-binding protein (PstS).</text>
</comment>
<evidence type="ECO:0000256" key="6">
    <source>
        <dbReference type="ARBA" id="ARBA00022729"/>
    </source>
</evidence>
<sequence>MRRKTIILGMILIVTLAVLITGCFAKDTKETIATPKFTLENYPKVDGSTVTIPLSEAVAAKLTGSTLEQVRPYILHNKTHEAYVNLIEKKADIIFVTSPSEDELALAKEKGIELEVIPIVSEAFVFLTHRDNPVKGLTLEQVQGIYAGKITNWSQVGGSDSPIIAYQRPVNSGSQTGFLDLVMKDITPMEPPKEQVIAGMGELIDTVAAYDNKANALGYSYYYFVMDMWGNESVKLLEIDGVYPDSESIRTGAYPVTTAYYAVIRSDEAQDSSVRKMLAWILSEAGQNVVEEAGYVKIQ</sequence>
<proteinExistence type="inferred from homology"/>
<dbReference type="Proteomes" id="UP000095255">
    <property type="component" value="Unassembled WGS sequence"/>
</dbReference>
<evidence type="ECO:0000313" key="10">
    <source>
        <dbReference type="EMBL" id="OEH86849.1"/>
    </source>
</evidence>
<organism evidence="10 11">
    <name type="scientific">Desulfuribacillus stibiiarsenatis</name>
    <dbReference type="NCBI Taxonomy" id="1390249"/>
    <lineage>
        <taxon>Bacteria</taxon>
        <taxon>Bacillati</taxon>
        <taxon>Bacillota</taxon>
        <taxon>Desulfuribacillia</taxon>
        <taxon>Desulfuribacillales</taxon>
        <taxon>Desulfuribacillaceae</taxon>
        <taxon>Desulfuribacillus</taxon>
    </lineage>
</organism>
<dbReference type="GO" id="GO:0005886">
    <property type="term" value="C:plasma membrane"/>
    <property type="evidence" value="ECO:0007669"/>
    <property type="project" value="UniProtKB-SubCell"/>
</dbReference>
<evidence type="ECO:0000256" key="3">
    <source>
        <dbReference type="ARBA" id="ARBA00008725"/>
    </source>
</evidence>
<dbReference type="Pfam" id="PF12849">
    <property type="entry name" value="PBP_like_2"/>
    <property type="match status" value="1"/>
</dbReference>
<comment type="caution">
    <text evidence="10">The sequence shown here is derived from an EMBL/GenBank/DDBJ whole genome shotgun (WGS) entry which is preliminary data.</text>
</comment>
<dbReference type="STRING" id="1390249.BHU72_00865"/>
<evidence type="ECO:0000313" key="11">
    <source>
        <dbReference type="Proteomes" id="UP000095255"/>
    </source>
</evidence>
<dbReference type="SUPFAM" id="SSF53850">
    <property type="entry name" value="Periplasmic binding protein-like II"/>
    <property type="match status" value="1"/>
</dbReference>
<keyword evidence="5" id="KW-0813">Transport</keyword>
<dbReference type="Gene3D" id="3.40.190.10">
    <property type="entry name" value="Periplasmic binding protein-like II"/>
    <property type="match status" value="2"/>
</dbReference>
<dbReference type="AlphaFoldDB" id="A0A1E5LA06"/>
<evidence type="ECO:0000256" key="2">
    <source>
        <dbReference type="ARBA" id="ARBA00004193"/>
    </source>
</evidence>
<dbReference type="InterPro" id="IPR050811">
    <property type="entry name" value="Phosphate_ABC_transporter"/>
</dbReference>
<dbReference type="GO" id="GO:0006817">
    <property type="term" value="P:phosphate ion transport"/>
    <property type="evidence" value="ECO:0007669"/>
    <property type="project" value="UniProtKB-KW"/>
</dbReference>
<keyword evidence="5" id="KW-0592">Phosphate transport</keyword>
<keyword evidence="6" id="KW-0732">Signal</keyword>
<keyword evidence="7" id="KW-0564">Palmitate</keyword>
<dbReference type="PANTHER" id="PTHR30570">
    <property type="entry name" value="PERIPLASMIC PHOSPHATE BINDING COMPONENT OF PHOSPHATE ABC TRANSPORTER"/>
    <property type="match status" value="1"/>
</dbReference>
<reference evidence="10 11" key="1">
    <citation type="submission" date="2016-09" db="EMBL/GenBank/DDBJ databases">
        <title>Desulfuribacillus arsenicus sp. nov., an obligately anaerobic, dissimilatory arsenic- and antimonate-reducing bacterium isolated from anoxic sediments.</title>
        <authorList>
            <person name="Abin C.A."/>
            <person name="Hollibaugh J.T."/>
        </authorList>
    </citation>
    <scope>NUCLEOTIDE SEQUENCE [LARGE SCALE GENOMIC DNA]</scope>
    <source>
        <strain evidence="10 11">MLFW-2</strain>
    </source>
</reference>
<evidence type="ECO:0000256" key="8">
    <source>
        <dbReference type="ARBA" id="ARBA00023288"/>
    </source>
</evidence>
<evidence type="ECO:0000256" key="4">
    <source>
        <dbReference type="ARBA" id="ARBA00011529"/>
    </source>
</evidence>
<comment type="similarity">
    <text evidence="3">Belongs to the PstS family.</text>
</comment>
<keyword evidence="8" id="KW-0449">Lipoprotein</keyword>
<feature type="domain" description="PBP" evidence="9">
    <location>
        <begin position="68"/>
        <end position="284"/>
    </location>
</feature>